<evidence type="ECO:0000256" key="3">
    <source>
        <dbReference type="ARBA" id="ARBA00012362"/>
    </source>
</evidence>
<dbReference type="EMBL" id="JAEINH010000007">
    <property type="protein sequence ID" value="MBI9115258.1"/>
    <property type="molecule type" value="Genomic_DNA"/>
</dbReference>
<dbReference type="InterPro" id="IPR011060">
    <property type="entry name" value="RibuloseP-bd_barrel"/>
</dbReference>
<feature type="domain" description="Indole-3-glycerol phosphate synthase" evidence="9">
    <location>
        <begin position="11"/>
        <end position="218"/>
    </location>
</feature>
<keyword evidence="8" id="KW-0456">Lyase</keyword>
<proteinExistence type="predicted"/>
<evidence type="ECO:0000313" key="10">
    <source>
        <dbReference type="EMBL" id="MBI9115258.1"/>
    </source>
</evidence>
<accession>A0A934MA12</accession>
<evidence type="ECO:0000313" key="11">
    <source>
        <dbReference type="Proteomes" id="UP000602087"/>
    </source>
</evidence>
<dbReference type="RefSeq" id="WP_198733829.1">
    <property type="nucleotide sequence ID" value="NZ_JAEINH010000007.1"/>
</dbReference>
<keyword evidence="4" id="KW-0028">Amino-acid biosynthesis</keyword>
<evidence type="ECO:0000256" key="8">
    <source>
        <dbReference type="ARBA" id="ARBA00023239"/>
    </source>
</evidence>
<protein>
    <recommendedName>
        <fullName evidence="3">indole-3-glycerol-phosphate synthase</fullName>
        <ecNumber evidence="3">4.1.1.48</ecNumber>
    </recommendedName>
</protein>
<evidence type="ECO:0000256" key="2">
    <source>
        <dbReference type="ARBA" id="ARBA00004696"/>
    </source>
</evidence>
<evidence type="ECO:0000259" key="9">
    <source>
        <dbReference type="Pfam" id="PF00218"/>
    </source>
</evidence>
<dbReference type="Gene3D" id="3.20.20.70">
    <property type="entry name" value="Aldolase class I"/>
    <property type="match status" value="1"/>
</dbReference>
<organism evidence="10 11">
    <name type="scientific">Sanguibacter suaedae</name>
    <dbReference type="NCBI Taxonomy" id="2795737"/>
    <lineage>
        <taxon>Bacteria</taxon>
        <taxon>Bacillati</taxon>
        <taxon>Actinomycetota</taxon>
        <taxon>Actinomycetes</taxon>
        <taxon>Micrococcales</taxon>
        <taxon>Sanguibacteraceae</taxon>
        <taxon>Sanguibacter</taxon>
    </lineage>
</organism>
<dbReference type="PANTHER" id="PTHR22854:SF2">
    <property type="entry name" value="INDOLE-3-GLYCEROL-PHOSPHATE SYNTHASE"/>
    <property type="match status" value="1"/>
</dbReference>
<evidence type="ECO:0000256" key="5">
    <source>
        <dbReference type="ARBA" id="ARBA00022793"/>
    </source>
</evidence>
<dbReference type="InterPro" id="IPR045186">
    <property type="entry name" value="Indole-3-glycerol_P_synth"/>
</dbReference>
<dbReference type="GO" id="GO:0004640">
    <property type="term" value="F:phosphoribosylanthranilate isomerase activity"/>
    <property type="evidence" value="ECO:0007669"/>
    <property type="project" value="TreeGrafter"/>
</dbReference>
<dbReference type="InterPro" id="IPR013785">
    <property type="entry name" value="Aldolase_TIM"/>
</dbReference>
<evidence type="ECO:0000256" key="7">
    <source>
        <dbReference type="ARBA" id="ARBA00023141"/>
    </source>
</evidence>
<comment type="caution">
    <text evidence="10">The sequence shown here is derived from an EMBL/GenBank/DDBJ whole genome shotgun (WGS) entry which is preliminary data.</text>
</comment>
<evidence type="ECO:0000256" key="4">
    <source>
        <dbReference type="ARBA" id="ARBA00022605"/>
    </source>
</evidence>
<evidence type="ECO:0000256" key="1">
    <source>
        <dbReference type="ARBA" id="ARBA00001633"/>
    </source>
</evidence>
<reference evidence="10" key="1">
    <citation type="submission" date="2020-12" db="EMBL/GenBank/DDBJ databases">
        <title>Sanguibacter suaedae sp. nov., isolated from Suaeda aralocaspica.</title>
        <authorList>
            <person name="Ma Q."/>
        </authorList>
    </citation>
    <scope>NUCLEOTIDE SEQUENCE</scope>
    <source>
        <strain evidence="10">YZGR15</strain>
    </source>
</reference>
<dbReference type="Proteomes" id="UP000602087">
    <property type="component" value="Unassembled WGS sequence"/>
</dbReference>
<keyword evidence="7" id="KW-0057">Aromatic amino acid biosynthesis</keyword>
<dbReference type="EC" id="4.1.1.48" evidence="3"/>
<dbReference type="InterPro" id="IPR013798">
    <property type="entry name" value="Indole-3-glycerol_P_synth_dom"/>
</dbReference>
<dbReference type="PANTHER" id="PTHR22854">
    <property type="entry name" value="TRYPTOPHAN BIOSYNTHESIS PROTEIN"/>
    <property type="match status" value="1"/>
</dbReference>
<keyword evidence="11" id="KW-1185">Reference proteome</keyword>
<name>A0A934MA12_9MICO</name>
<dbReference type="GO" id="GO:0000162">
    <property type="term" value="P:L-tryptophan biosynthetic process"/>
    <property type="evidence" value="ECO:0007669"/>
    <property type="project" value="UniProtKB-KW"/>
</dbReference>
<keyword evidence="5" id="KW-0210">Decarboxylase</keyword>
<dbReference type="GO" id="GO:0004425">
    <property type="term" value="F:indole-3-glycerol-phosphate synthase activity"/>
    <property type="evidence" value="ECO:0007669"/>
    <property type="project" value="UniProtKB-EC"/>
</dbReference>
<comment type="catalytic activity">
    <reaction evidence="1">
        <text>1-(2-carboxyphenylamino)-1-deoxy-D-ribulose 5-phosphate + H(+) = (1S,2R)-1-C-(indol-3-yl)glycerol 3-phosphate + CO2 + H2O</text>
        <dbReference type="Rhea" id="RHEA:23476"/>
        <dbReference type="ChEBI" id="CHEBI:15377"/>
        <dbReference type="ChEBI" id="CHEBI:15378"/>
        <dbReference type="ChEBI" id="CHEBI:16526"/>
        <dbReference type="ChEBI" id="CHEBI:58613"/>
        <dbReference type="ChEBI" id="CHEBI:58866"/>
        <dbReference type="EC" id="4.1.1.48"/>
    </reaction>
</comment>
<dbReference type="SUPFAM" id="SSF51366">
    <property type="entry name" value="Ribulose-phoshate binding barrel"/>
    <property type="match status" value="1"/>
</dbReference>
<keyword evidence="6" id="KW-0822">Tryptophan biosynthesis</keyword>
<dbReference type="AlphaFoldDB" id="A0A934MA12"/>
<dbReference type="Pfam" id="PF00218">
    <property type="entry name" value="IGPS"/>
    <property type="match status" value="1"/>
</dbReference>
<evidence type="ECO:0000256" key="6">
    <source>
        <dbReference type="ARBA" id="ARBA00022822"/>
    </source>
</evidence>
<gene>
    <name evidence="10" type="ORF">JAV76_09575</name>
</gene>
<sequence>MSPGTPSTFVEAVLAAAVPLVMEVKRRSADGTDLMGGRSATDLVRAYEEAGAPCVSVVSGRWFGGDASLVQEVVRSTERPVLQKDFFTRRDQLLAARAAGVSAVLLTAQLLDRGTLAVLVAHALDLGLTPFVEVVSEAEAAAVPCPELCVVAVNNKDIRDQERGAAGVARSERMIGHVLGTGTPLPMSASGIESRDSAAGLLALGYRGLLVGTALLTAGSLDPVEVASWASAT</sequence>
<comment type="pathway">
    <text evidence="2">Amino-acid biosynthesis; L-tryptophan biosynthesis; L-tryptophan from chorismate: step 4/5.</text>
</comment>